<evidence type="ECO:0000313" key="3">
    <source>
        <dbReference type="Proteomes" id="UP000001350"/>
    </source>
</evidence>
<dbReference type="InterPro" id="IPR045864">
    <property type="entry name" value="aa-tRNA-synth_II/BPL/LPL"/>
</dbReference>
<dbReference type="GeneID" id="84055422"/>
<dbReference type="InterPro" id="IPR004143">
    <property type="entry name" value="BPL_LPL_catalytic"/>
</dbReference>
<dbReference type="EMBL" id="CP001400">
    <property type="protein sequence ID" value="ACP37629.1"/>
    <property type="molecule type" value="Genomic_DNA"/>
</dbReference>
<evidence type="ECO:0000313" key="2">
    <source>
        <dbReference type="EMBL" id="ACP37629.1"/>
    </source>
</evidence>
<dbReference type="Proteomes" id="UP000001350">
    <property type="component" value="Chromosome"/>
</dbReference>
<feature type="domain" description="BPL/LPL catalytic" evidence="1">
    <location>
        <begin position="47"/>
        <end position="245"/>
    </location>
</feature>
<dbReference type="Gene3D" id="3.30.390.50">
    <property type="entry name" value="CO dehydrogenase flavoprotein, C-terminal domain"/>
    <property type="match status" value="1"/>
</dbReference>
<sequence length="383" mass="43127">MKVAKENFIRNFNEISFNMKGKSMLIKNGDLLDSVAIPASLVEESRRLNVPIMAVVGSKISGVSLGYFQDLDTEVNLEEAKRRGIQVVRRLGVGGGTIYSDKNSSMALYMAIPSDFFPNMDKAFCQIGSATAHAYYKLGVKGAWYDHIGDVRVGSPKSHKKITGFGFTTIGNILVLNMVIGIGKLNVEEMVKVLRIPPEKFKDKTAKGPQDYVASVEEETGYKPSMEEVYNAFVSSFGETLRLDLEEHELSDEAKKIREEYRKIASSEEHLYLRSSDKRFANIPPNHVLGFARYKARKLLVVHLLTDKKVIKDIMVSGDFYCSPTQYLFDFENSLKGIEINNLEEISKKISELYSRKGWEMPMVSQEDILTVIKMAIEDAKSK</sequence>
<protein>
    <submittedName>
        <fullName evidence="2">Biotin/lipoate A/B protein ligase</fullName>
    </submittedName>
</protein>
<reference evidence="2 3" key="1">
    <citation type="journal article" date="2009" name="Proc. Natl. Acad. Sci. U.S.A.">
        <title>Biogeography of the Sulfolobus islandicus pan-genome.</title>
        <authorList>
            <person name="Reno M.L."/>
            <person name="Held N.L."/>
            <person name="Fields C.J."/>
            <person name="Burke P.V."/>
            <person name="Whitaker R.J."/>
        </authorList>
    </citation>
    <scope>NUCLEOTIDE SEQUENCE [LARGE SCALE GENOMIC DNA]</scope>
    <source>
        <strain evidence="3">M.14.25 / Kamchatka #1</strain>
    </source>
</reference>
<dbReference type="KEGG" id="sia:M1425_0822"/>
<dbReference type="AlphaFoldDB" id="C3MWH1"/>
<dbReference type="SUPFAM" id="SSF55681">
    <property type="entry name" value="Class II aaRS and biotin synthetases"/>
    <property type="match status" value="1"/>
</dbReference>
<proteinExistence type="predicted"/>
<dbReference type="PANTHER" id="PTHR43679:SF2">
    <property type="entry name" value="OCTANOYL-[GCVH]:PROTEIN N-OCTANOYLTRANSFERASE"/>
    <property type="match status" value="1"/>
</dbReference>
<dbReference type="InterPro" id="IPR050664">
    <property type="entry name" value="Octanoyltrans_LipM/LipL"/>
</dbReference>
<dbReference type="Gene3D" id="3.30.930.10">
    <property type="entry name" value="Bira Bifunctional Protein, Domain 2"/>
    <property type="match status" value="1"/>
</dbReference>
<accession>C3MWH1</accession>
<keyword evidence="2" id="KW-0436">Ligase</keyword>
<gene>
    <name evidence="2" type="ordered locus">M1425_0822</name>
</gene>
<dbReference type="RefSeq" id="WP_012710898.1">
    <property type="nucleotide sequence ID" value="NC_012588.1"/>
</dbReference>
<dbReference type="HOGENOM" id="CLU_022986_1_1_2"/>
<evidence type="ECO:0000259" key="1">
    <source>
        <dbReference type="PROSITE" id="PS51733"/>
    </source>
</evidence>
<name>C3MWH1_SACI4</name>
<dbReference type="PANTHER" id="PTHR43679">
    <property type="entry name" value="OCTANOYLTRANSFERASE LIPM-RELATED"/>
    <property type="match status" value="1"/>
</dbReference>
<dbReference type="GO" id="GO:0016874">
    <property type="term" value="F:ligase activity"/>
    <property type="evidence" value="ECO:0007669"/>
    <property type="project" value="UniProtKB-KW"/>
</dbReference>
<dbReference type="PROSITE" id="PS51733">
    <property type="entry name" value="BPL_LPL_CATALYTIC"/>
    <property type="match status" value="1"/>
</dbReference>
<organism evidence="2 3">
    <name type="scientific">Saccharolobus islandicus (strain M.14.25 / Kamchatka #1)</name>
    <name type="common">Sulfolobus islandicus</name>
    <dbReference type="NCBI Taxonomy" id="427317"/>
    <lineage>
        <taxon>Archaea</taxon>
        <taxon>Thermoproteota</taxon>
        <taxon>Thermoprotei</taxon>
        <taxon>Sulfolobales</taxon>
        <taxon>Sulfolobaceae</taxon>
        <taxon>Saccharolobus</taxon>
    </lineage>
</organism>
<dbReference type="Pfam" id="PF21948">
    <property type="entry name" value="LplA-B_cat"/>
    <property type="match status" value="1"/>
</dbReference>